<organism evidence="1 2">
    <name type="scientific">Brassica cretica</name>
    <name type="common">Mustard</name>
    <dbReference type="NCBI Taxonomy" id="69181"/>
    <lineage>
        <taxon>Eukaryota</taxon>
        <taxon>Viridiplantae</taxon>
        <taxon>Streptophyta</taxon>
        <taxon>Embryophyta</taxon>
        <taxon>Tracheophyta</taxon>
        <taxon>Spermatophyta</taxon>
        <taxon>Magnoliopsida</taxon>
        <taxon>eudicotyledons</taxon>
        <taxon>Gunneridae</taxon>
        <taxon>Pentapetalae</taxon>
        <taxon>rosids</taxon>
        <taxon>malvids</taxon>
        <taxon>Brassicales</taxon>
        <taxon>Brassicaceae</taxon>
        <taxon>Brassiceae</taxon>
        <taxon>Brassica</taxon>
    </lineage>
</organism>
<reference evidence="1" key="1">
    <citation type="submission" date="2019-12" db="EMBL/GenBank/DDBJ databases">
        <title>Genome sequencing and annotation of Brassica cretica.</title>
        <authorList>
            <person name="Studholme D.J."/>
            <person name="Sarris P.F."/>
        </authorList>
    </citation>
    <scope>NUCLEOTIDE SEQUENCE</scope>
    <source>
        <strain evidence="1">PFS-001/15</strain>
        <tissue evidence="1">Leaf</tissue>
    </source>
</reference>
<accession>A0A8S9MN60</accession>
<dbReference type="EMBL" id="QGKW02000007">
    <property type="protein sequence ID" value="KAF2618759.1"/>
    <property type="molecule type" value="Genomic_DNA"/>
</dbReference>
<comment type="caution">
    <text evidence="1">The sequence shown here is derived from an EMBL/GenBank/DDBJ whole genome shotgun (WGS) entry which is preliminary data.</text>
</comment>
<proteinExistence type="predicted"/>
<dbReference type="Proteomes" id="UP000712281">
    <property type="component" value="Unassembled WGS sequence"/>
</dbReference>
<evidence type="ECO:0000313" key="2">
    <source>
        <dbReference type="Proteomes" id="UP000712281"/>
    </source>
</evidence>
<gene>
    <name evidence="1" type="ORF">F2Q68_00041410</name>
</gene>
<evidence type="ECO:0000313" key="1">
    <source>
        <dbReference type="EMBL" id="KAF2618759.1"/>
    </source>
</evidence>
<name>A0A8S9MN60_BRACR</name>
<dbReference type="AlphaFoldDB" id="A0A8S9MN60"/>
<protein>
    <submittedName>
        <fullName evidence="1">Uncharacterized protein</fullName>
    </submittedName>
</protein>
<sequence length="164" mass="19160">MAIPHWWWRVTRCDEFSVMDLPSHMEVCDEGVVNWRSLPLRGTWWWFDIPTPAKIDLVGGPSPTLLETWIHSSGSCWLPRLDLSFRIGLSGFMAEDQHVESWWYKTNPGTRLSPTLLETWIHSSGSCWLPRLDLSFRIGLSGFMAEDQHVESWWYKTNPGTRLR</sequence>